<dbReference type="GO" id="GO:0005351">
    <property type="term" value="F:carbohydrate:proton symporter activity"/>
    <property type="evidence" value="ECO:0007669"/>
    <property type="project" value="TreeGrafter"/>
</dbReference>
<keyword evidence="4 6" id="KW-1133">Transmembrane helix</keyword>
<dbReference type="PROSITE" id="PS50850">
    <property type="entry name" value="MFS"/>
    <property type="match status" value="1"/>
</dbReference>
<evidence type="ECO:0000313" key="9">
    <source>
        <dbReference type="Proteomes" id="UP000283895"/>
    </source>
</evidence>
<dbReference type="InterPro" id="IPR036259">
    <property type="entry name" value="MFS_trans_sf"/>
</dbReference>
<proteinExistence type="inferred from homology"/>
<sequence length="101" mass="11378">MITTIFLTDQWGRRKMILTGLIGIILVEIYAAIMQREFQNTDNRVGKAFAIVGIYLFAVAYYCMLNSTTWLYGAEILPIALRSKVMGLSASSHLIVNHCCE</sequence>
<dbReference type="GO" id="GO:0016020">
    <property type="term" value="C:membrane"/>
    <property type="evidence" value="ECO:0007669"/>
    <property type="project" value="UniProtKB-SubCell"/>
</dbReference>
<evidence type="ECO:0000259" key="7">
    <source>
        <dbReference type="PROSITE" id="PS50850"/>
    </source>
</evidence>
<organism evidence="8 9">
    <name type="scientific">Cytospora schulzeri</name>
    <dbReference type="NCBI Taxonomy" id="448051"/>
    <lineage>
        <taxon>Eukaryota</taxon>
        <taxon>Fungi</taxon>
        <taxon>Dikarya</taxon>
        <taxon>Ascomycota</taxon>
        <taxon>Pezizomycotina</taxon>
        <taxon>Sordariomycetes</taxon>
        <taxon>Sordariomycetidae</taxon>
        <taxon>Diaporthales</taxon>
        <taxon>Cytosporaceae</taxon>
        <taxon>Cytospora</taxon>
    </lineage>
</organism>
<dbReference type="Pfam" id="PF00083">
    <property type="entry name" value="Sugar_tr"/>
    <property type="match status" value="1"/>
</dbReference>
<keyword evidence="5 6" id="KW-0472">Membrane</keyword>
<dbReference type="InterPro" id="IPR050360">
    <property type="entry name" value="MFS_Sugar_Transporters"/>
</dbReference>
<evidence type="ECO:0000256" key="6">
    <source>
        <dbReference type="SAM" id="Phobius"/>
    </source>
</evidence>
<comment type="similarity">
    <text evidence="2">Belongs to the major facilitator superfamily. Sugar transporter (TC 2.A.1.1) family.</text>
</comment>
<dbReference type="STRING" id="356882.A0A423VZJ2"/>
<dbReference type="InterPro" id="IPR005828">
    <property type="entry name" value="MFS_sugar_transport-like"/>
</dbReference>
<dbReference type="InterPro" id="IPR020846">
    <property type="entry name" value="MFS_dom"/>
</dbReference>
<comment type="caution">
    <text evidence="8">The sequence shown here is derived from an EMBL/GenBank/DDBJ whole genome shotgun (WGS) entry which is preliminary data.</text>
</comment>
<dbReference type="PANTHER" id="PTHR48022:SF11">
    <property type="entry name" value="MONOSACCHARIDE TRANSPORTER (HXT8), PUTATIVE (AFU_ORTHOLOGUE AFUA_2G08120)-RELATED"/>
    <property type="match status" value="1"/>
</dbReference>
<feature type="domain" description="Major facilitator superfamily (MFS) profile" evidence="7">
    <location>
        <begin position="1"/>
        <end position="101"/>
    </location>
</feature>
<reference evidence="8 9" key="1">
    <citation type="submission" date="2015-09" db="EMBL/GenBank/DDBJ databases">
        <title>Host preference determinants of Valsa canker pathogens revealed by comparative genomics.</title>
        <authorList>
            <person name="Yin Z."/>
            <person name="Huang L."/>
        </authorList>
    </citation>
    <scope>NUCLEOTIDE SEQUENCE [LARGE SCALE GENOMIC DNA]</scope>
    <source>
        <strain evidence="8 9">03-1</strain>
    </source>
</reference>
<keyword evidence="3 6" id="KW-0812">Transmembrane</keyword>
<dbReference type="Gene3D" id="1.20.1250.20">
    <property type="entry name" value="MFS general substrate transporter like domains"/>
    <property type="match status" value="1"/>
</dbReference>
<accession>A0A423VZJ2</accession>
<comment type="subcellular location">
    <subcellularLocation>
        <location evidence="1">Membrane</location>
        <topology evidence="1">Multi-pass membrane protein</topology>
    </subcellularLocation>
</comment>
<dbReference type="EMBL" id="LKEA01000032">
    <property type="protein sequence ID" value="ROV96515.1"/>
    <property type="molecule type" value="Genomic_DNA"/>
</dbReference>
<dbReference type="AlphaFoldDB" id="A0A423VZJ2"/>
<name>A0A423VZJ2_9PEZI</name>
<protein>
    <recommendedName>
        <fullName evidence="7">Major facilitator superfamily (MFS) profile domain-containing protein</fullName>
    </recommendedName>
</protein>
<evidence type="ECO:0000256" key="3">
    <source>
        <dbReference type="ARBA" id="ARBA00022692"/>
    </source>
</evidence>
<dbReference type="Proteomes" id="UP000283895">
    <property type="component" value="Unassembled WGS sequence"/>
</dbReference>
<evidence type="ECO:0000256" key="5">
    <source>
        <dbReference type="ARBA" id="ARBA00023136"/>
    </source>
</evidence>
<keyword evidence="9" id="KW-1185">Reference proteome</keyword>
<dbReference type="PANTHER" id="PTHR48022">
    <property type="entry name" value="PLASTIDIC GLUCOSE TRANSPORTER 4"/>
    <property type="match status" value="1"/>
</dbReference>
<evidence type="ECO:0000256" key="2">
    <source>
        <dbReference type="ARBA" id="ARBA00010992"/>
    </source>
</evidence>
<feature type="transmembrane region" description="Helical" evidence="6">
    <location>
        <begin position="45"/>
        <end position="62"/>
    </location>
</feature>
<dbReference type="SUPFAM" id="SSF103473">
    <property type="entry name" value="MFS general substrate transporter"/>
    <property type="match status" value="1"/>
</dbReference>
<evidence type="ECO:0000313" key="8">
    <source>
        <dbReference type="EMBL" id="ROV96515.1"/>
    </source>
</evidence>
<dbReference type="OrthoDB" id="6612291at2759"/>
<evidence type="ECO:0000256" key="4">
    <source>
        <dbReference type="ARBA" id="ARBA00022989"/>
    </source>
</evidence>
<feature type="transmembrane region" description="Helical" evidence="6">
    <location>
        <begin position="16"/>
        <end position="33"/>
    </location>
</feature>
<evidence type="ECO:0000256" key="1">
    <source>
        <dbReference type="ARBA" id="ARBA00004141"/>
    </source>
</evidence>
<gene>
    <name evidence="8" type="ORF">VMCG_07841</name>
</gene>